<accession>A0A7X2P848</accession>
<reference evidence="1 2" key="1">
    <citation type="submission" date="2019-08" db="EMBL/GenBank/DDBJ databases">
        <title>In-depth cultivation of the pig gut microbiome towards novel bacterial diversity and tailored functional studies.</title>
        <authorList>
            <person name="Wylensek D."/>
            <person name="Hitch T.C.A."/>
            <person name="Clavel T."/>
        </authorList>
    </citation>
    <scope>NUCLEOTIDE SEQUENCE [LARGE SCALE GENOMIC DNA]</scope>
    <source>
        <strain evidence="1 2">Oil+RF-744-WCA-WT-13</strain>
    </source>
</reference>
<keyword evidence="2" id="KW-1185">Reference proteome</keyword>
<evidence type="ECO:0008006" key="3">
    <source>
        <dbReference type="Google" id="ProtNLM"/>
    </source>
</evidence>
<gene>
    <name evidence="1" type="ORF">FYJ60_06635</name>
</gene>
<dbReference type="Proteomes" id="UP000466864">
    <property type="component" value="Unassembled WGS sequence"/>
</dbReference>
<comment type="caution">
    <text evidence="1">The sequence shown here is derived from an EMBL/GenBank/DDBJ whole genome shotgun (WGS) entry which is preliminary data.</text>
</comment>
<protein>
    <recommendedName>
        <fullName evidence="3">Terminase small subunit</fullName>
    </recommendedName>
</protein>
<evidence type="ECO:0000313" key="1">
    <source>
        <dbReference type="EMBL" id="MST81989.1"/>
    </source>
</evidence>
<dbReference type="EMBL" id="VUMV01000004">
    <property type="protein sequence ID" value="MST81989.1"/>
    <property type="molecule type" value="Genomic_DNA"/>
</dbReference>
<dbReference type="RefSeq" id="WP_154457906.1">
    <property type="nucleotide sequence ID" value="NZ_VUMV01000004.1"/>
</dbReference>
<evidence type="ECO:0000313" key="2">
    <source>
        <dbReference type="Proteomes" id="UP000466864"/>
    </source>
</evidence>
<dbReference type="AlphaFoldDB" id="A0A7X2P848"/>
<proteinExistence type="predicted"/>
<name>A0A7X2P848_9FIRM</name>
<sequence>MATTKKQTAKKNNLNAVAKQLIEMAERGGVEQNFFFVTTFSRYKTQLNTLTRLQKEIDESDVLIEKEYVRGRPNIVANPAIGEYNKTSTAANQTVATLLKIITTFADGPVLGAATDDGGDIDL</sequence>
<organism evidence="1 2">
    <name type="scientific">Bilifractor porci</name>
    <dbReference type="NCBI Taxonomy" id="2606636"/>
    <lineage>
        <taxon>Bacteria</taxon>
        <taxon>Bacillati</taxon>
        <taxon>Bacillota</taxon>
        <taxon>Clostridia</taxon>
        <taxon>Lachnospirales</taxon>
        <taxon>Lachnospiraceae</taxon>
        <taxon>Bilifractor</taxon>
    </lineage>
</organism>